<evidence type="ECO:0000256" key="6">
    <source>
        <dbReference type="ARBA" id="ARBA00022777"/>
    </source>
</evidence>
<protein>
    <recommendedName>
        <fullName evidence="2">mitogen-activated protein kinase kinase kinase</fullName>
        <ecNumber evidence="2">2.7.11.25</ecNumber>
    </recommendedName>
</protein>
<keyword evidence="6" id="KW-0418">Kinase</keyword>
<dbReference type="PROSITE" id="PS00107">
    <property type="entry name" value="PROTEIN_KINASE_ATP"/>
    <property type="match status" value="1"/>
</dbReference>
<feature type="compositionally biased region" description="Basic and acidic residues" evidence="13">
    <location>
        <begin position="33"/>
        <end position="48"/>
    </location>
</feature>
<dbReference type="PANTHER" id="PTHR48016:SF8">
    <property type="entry name" value="MITOGEN-ACTIVATED PROTEIN KINASE KINASE KINASE 3"/>
    <property type="match status" value="1"/>
</dbReference>
<feature type="region of interest" description="Disordered" evidence="13">
    <location>
        <begin position="161"/>
        <end position="229"/>
    </location>
</feature>
<dbReference type="ExpressionAtlas" id="A5ARX6">
    <property type="expression patterns" value="baseline and differential"/>
</dbReference>
<evidence type="ECO:0000256" key="12">
    <source>
        <dbReference type="PROSITE-ProRule" id="PRU10141"/>
    </source>
</evidence>
<dbReference type="AlphaFoldDB" id="A5ARX6"/>
<dbReference type="Gene3D" id="1.10.510.10">
    <property type="entry name" value="Transferase(Phosphotransferase) domain 1"/>
    <property type="match status" value="1"/>
</dbReference>
<dbReference type="GO" id="GO:0006281">
    <property type="term" value="P:DNA repair"/>
    <property type="evidence" value="ECO:0007669"/>
    <property type="project" value="UniProtKB-KW"/>
</dbReference>
<evidence type="ECO:0000256" key="10">
    <source>
        <dbReference type="ARBA" id="ARBA00047559"/>
    </source>
</evidence>
<comment type="catalytic activity">
    <reaction evidence="10">
        <text>L-threonyl-[protein] + ATP = O-phospho-L-threonyl-[protein] + ADP + H(+)</text>
        <dbReference type="Rhea" id="RHEA:46608"/>
        <dbReference type="Rhea" id="RHEA-COMP:11060"/>
        <dbReference type="Rhea" id="RHEA-COMP:11605"/>
        <dbReference type="ChEBI" id="CHEBI:15378"/>
        <dbReference type="ChEBI" id="CHEBI:30013"/>
        <dbReference type="ChEBI" id="CHEBI:30616"/>
        <dbReference type="ChEBI" id="CHEBI:61977"/>
        <dbReference type="ChEBI" id="CHEBI:456216"/>
        <dbReference type="EC" id="2.7.11.25"/>
    </reaction>
</comment>
<sequence>MPAWWGRKSSKCKEEVQQQNPESTLYNISKISIRNDKKNGKDKPKSFDEGLFSRNSPRSSKDYGALTVSGGGGSSGFSGFDSDCGDKIRGHPLPLPSAGIEHGVGSGSGSVSSVSSSGSSDDHPSPHDHAPFGVYRWRKQEHWTLVPASFVLLLTETRVDPRGQGETKSNTRSRSPGPGSRSATSPLHPRFSTSNIDSLTGKQEEGRSCHRLPLPPGSPTSPSTLSSTRTCVVTESTTCNMSKWKKGRLLGRGTFGHVYVGFNSENGQMCAIKEVKVVSDDHTSKECLKQLNQGEETLSVYLEYVSGGSIHKLLQEYGPFKEPVIQNYARQIISGLAYLHGRSTVHRDIKGANILVGPNGEIKLADFGMAKHINSSSSMLSFKGSPYWMAPEVVMNTNGYSLAVDIWSLGCTILEMATSKPPWSQYEGVRLWIFGPYFIVVIFVKVAAIFKIGNSRDVPEIPDHLSNDAKSFVRLCLQRDPSARPTALQLLDHSFVRDQATTRIANIAITKDAFPSTFDGSRTPTALELHSNRTSLTLFDGDYVTKPVGTVSRAAKNSSFFMLEKIIVIHVRGLLEQLDDSLFVGIEVGQSMVVDDPDGRFGVTAFDANHCPGAVMFLFEGDFGNILHTGDCRLIPECLQNLPQKYVTKKGKEPKCQFDYVFLDCTFGRSSLHIPSKHLAIQQVINCIWKHPDAPIVYLCSDMLGQEEILINVSRIFGSKIFVDKANNPECFQALTHMVPEILSQDPSSRFQVFEGFPKLCERAQAKLAEAQANSLPEPLIIRPSAQWYACEEDLPKTERRKKESFNEAVRDQFGIWHVCYSIHSSRQELEWALQLLAPKRVVSTTPSCRAMELNYVKKHCFSSHITSSDPLWKLLDIGVEACSNLDASVKVVGCSPMMEGSSKTCAESQLQLVKISAATQKEQLDLSTPSERPPLTLFGKARFGFQDSTFQHEQEKTMVMKSDPQQIVTNRAENESSSQDVELECENSLEKKIEVDVTEVPSEKLVEKETEVCKIASQAPIILSRGFNESLRNLYRSMNVSVPQPLPSLVELMNSNKRAKKMRWR</sequence>
<feature type="compositionally biased region" description="Polar residues" evidence="13">
    <location>
        <begin position="191"/>
        <end position="201"/>
    </location>
</feature>
<dbReference type="InterPro" id="IPR000719">
    <property type="entry name" value="Prot_kinase_dom"/>
</dbReference>
<dbReference type="GO" id="GO:0004709">
    <property type="term" value="F:MAP kinase kinase kinase activity"/>
    <property type="evidence" value="ECO:0007669"/>
    <property type="project" value="UniProtKB-EC"/>
</dbReference>
<dbReference type="SMART" id="SM00220">
    <property type="entry name" value="S_TKc"/>
    <property type="match status" value="1"/>
</dbReference>
<keyword evidence="3" id="KW-0808">Transferase</keyword>
<name>A5ARX6_VITVI</name>
<feature type="region of interest" description="Disordered" evidence="13">
    <location>
        <begin position="1"/>
        <end position="127"/>
    </location>
</feature>
<evidence type="ECO:0000256" key="1">
    <source>
        <dbReference type="ARBA" id="ARBA00006529"/>
    </source>
</evidence>
<dbReference type="Pfam" id="PF00069">
    <property type="entry name" value="Pkinase"/>
    <property type="match status" value="1"/>
</dbReference>
<gene>
    <name evidence="15" type="ORF">VITISV_017538</name>
</gene>
<evidence type="ECO:0000256" key="13">
    <source>
        <dbReference type="SAM" id="MobiDB-lite"/>
    </source>
</evidence>
<keyword evidence="4 12" id="KW-0547">Nucleotide-binding</keyword>
<proteinExistence type="inferred from homology"/>
<dbReference type="EMBL" id="AM433387">
    <property type="protein sequence ID" value="CAN67061.1"/>
    <property type="molecule type" value="Genomic_DNA"/>
</dbReference>
<feature type="compositionally biased region" description="Low complexity" evidence="13">
    <location>
        <begin position="109"/>
        <end position="119"/>
    </location>
</feature>
<comment type="catalytic activity">
    <reaction evidence="11">
        <text>L-seryl-[protein] + ATP = O-phospho-L-seryl-[protein] + ADP + H(+)</text>
        <dbReference type="Rhea" id="RHEA:17989"/>
        <dbReference type="Rhea" id="RHEA-COMP:9863"/>
        <dbReference type="Rhea" id="RHEA-COMP:11604"/>
        <dbReference type="ChEBI" id="CHEBI:15378"/>
        <dbReference type="ChEBI" id="CHEBI:29999"/>
        <dbReference type="ChEBI" id="CHEBI:30616"/>
        <dbReference type="ChEBI" id="CHEBI:83421"/>
        <dbReference type="ChEBI" id="CHEBI:456216"/>
        <dbReference type="EC" id="2.7.11.25"/>
    </reaction>
</comment>
<accession>A5ARX6</accession>
<dbReference type="InterPro" id="IPR036866">
    <property type="entry name" value="RibonucZ/Hydroxyglut_hydro"/>
</dbReference>
<keyword evidence="7 12" id="KW-0067">ATP-binding</keyword>
<dbReference type="PROSITE" id="PS50011">
    <property type="entry name" value="PROTEIN_KINASE_DOM"/>
    <property type="match status" value="1"/>
</dbReference>
<reference evidence="15" key="1">
    <citation type="journal article" date="2007" name="PLoS ONE">
        <title>The first genome sequence of an elite grapevine cultivar (Pinot noir Vitis vinifera L.): coping with a highly heterozygous genome.</title>
        <authorList>
            <person name="Velasco R."/>
            <person name="Zharkikh A."/>
            <person name="Troggio M."/>
            <person name="Cartwright D.A."/>
            <person name="Cestaro A."/>
            <person name="Pruss D."/>
            <person name="Pindo M."/>
            <person name="FitzGerald L.M."/>
            <person name="Vezzulli S."/>
            <person name="Reid J."/>
            <person name="Malacarne G."/>
            <person name="Iliev D."/>
            <person name="Coppola G."/>
            <person name="Wardell B."/>
            <person name="Micheletti D."/>
            <person name="Macalma T."/>
            <person name="Facci M."/>
            <person name="Mitchell J.T."/>
            <person name="Perazzolli M."/>
            <person name="Eldredge G."/>
            <person name="Gatto P."/>
            <person name="Oyzerski R."/>
            <person name="Moretto M."/>
            <person name="Gutin N."/>
            <person name="Stefanini M."/>
            <person name="Chen Y."/>
            <person name="Segala C."/>
            <person name="Davenport C."/>
            <person name="Dematte L."/>
            <person name="Mraz A."/>
            <person name="Battilana J."/>
            <person name="Stormo K."/>
            <person name="Costa F."/>
            <person name="Tao Q."/>
            <person name="Si-Ammour A."/>
            <person name="Harkins T."/>
            <person name="Lackey A."/>
            <person name="Perbost C."/>
            <person name="Taillon B."/>
            <person name="Stella A."/>
            <person name="Solovyev V."/>
            <person name="Fawcett J.A."/>
            <person name="Sterck L."/>
            <person name="Vandepoele K."/>
            <person name="Grando S.M."/>
            <person name="Toppo S."/>
            <person name="Moser C."/>
            <person name="Lanchbury J."/>
            <person name="Bogden R."/>
            <person name="Skolnick M."/>
            <person name="Sgaramella V."/>
            <person name="Bhatnagar S.K."/>
            <person name="Fontana P."/>
            <person name="Gutin A."/>
            <person name="Van de Peer Y."/>
            <person name="Salamini F."/>
            <person name="Viola R."/>
        </authorList>
    </citation>
    <scope>NUCLEOTIDE SEQUENCE</scope>
</reference>
<evidence type="ECO:0000256" key="5">
    <source>
        <dbReference type="ARBA" id="ARBA00022763"/>
    </source>
</evidence>
<dbReference type="EC" id="2.7.11.25" evidence="2"/>
<keyword evidence="8" id="KW-0234">DNA repair</keyword>
<evidence type="ECO:0000256" key="8">
    <source>
        <dbReference type="ARBA" id="ARBA00023204"/>
    </source>
</evidence>
<comment type="similarity">
    <text evidence="1">Belongs to the protein kinase superfamily. STE Ser/Thr protein kinase family. MAP kinase kinase kinase subfamily.</text>
</comment>
<dbReference type="InterPro" id="IPR011009">
    <property type="entry name" value="Kinase-like_dom_sf"/>
</dbReference>
<evidence type="ECO:0000256" key="11">
    <source>
        <dbReference type="ARBA" id="ARBA00048329"/>
    </source>
</evidence>
<dbReference type="GO" id="GO:0005524">
    <property type="term" value="F:ATP binding"/>
    <property type="evidence" value="ECO:0007669"/>
    <property type="project" value="UniProtKB-UniRule"/>
</dbReference>
<evidence type="ECO:0000313" key="15">
    <source>
        <dbReference type="EMBL" id="CAN67061.1"/>
    </source>
</evidence>
<dbReference type="SUPFAM" id="SSF56112">
    <property type="entry name" value="Protein kinase-like (PK-like)"/>
    <property type="match status" value="1"/>
</dbReference>
<feature type="domain" description="Protein kinase" evidence="14">
    <location>
        <begin position="244"/>
        <end position="496"/>
    </location>
</feature>
<dbReference type="InterPro" id="IPR050538">
    <property type="entry name" value="MAP_kinase_kinase_kinase"/>
</dbReference>
<keyword evidence="5" id="KW-0227">DNA damage</keyword>
<evidence type="ECO:0000256" key="3">
    <source>
        <dbReference type="ARBA" id="ARBA00022679"/>
    </source>
</evidence>
<organism evidence="15">
    <name type="scientific">Vitis vinifera</name>
    <name type="common">Grape</name>
    <dbReference type="NCBI Taxonomy" id="29760"/>
    <lineage>
        <taxon>Eukaryota</taxon>
        <taxon>Viridiplantae</taxon>
        <taxon>Streptophyta</taxon>
        <taxon>Embryophyta</taxon>
        <taxon>Tracheophyta</taxon>
        <taxon>Spermatophyta</taxon>
        <taxon>Magnoliopsida</taxon>
        <taxon>eudicotyledons</taxon>
        <taxon>Gunneridae</taxon>
        <taxon>Pentapetalae</taxon>
        <taxon>rosids</taxon>
        <taxon>Vitales</taxon>
        <taxon>Vitaceae</taxon>
        <taxon>Viteae</taxon>
        <taxon>Vitis</taxon>
    </lineage>
</organism>
<evidence type="ECO:0000256" key="7">
    <source>
        <dbReference type="ARBA" id="ARBA00022840"/>
    </source>
</evidence>
<dbReference type="SUPFAM" id="SSF56281">
    <property type="entry name" value="Metallo-hydrolase/oxidoreductase"/>
    <property type="match status" value="1"/>
</dbReference>
<evidence type="ECO:0000256" key="2">
    <source>
        <dbReference type="ARBA" id="ARBA00012406"/>
    </source>
</evidence>
<evidence type="ECO:0000259" key="14">
    <source>
        <dbReference type="PROSITE" id="PS50011"/>
    </source>
</evidence>
<evidence type="ECO:0000256" key="4">
    <source>
        <dbReference type="ARBA" id="ARBA00022741"/>
    </source>
</evidence>
<dbReference type="InterPro" id="IPR017441">
    <property type="entry name" value="Protein_kinase_ATP_BS"/>
</dbReference>
<dbReference type="PANTHER" id="PTHR48016">
    <property type="entry name" value="MAP KINASE KINASE KINASE SSK2-RELATED-RELATED"/>
    <property type="match status" value="1"/>
</dbReference>
<feature type="compositionally biased region" description="Low complexity" evidence="13">
    <location>
        <begin position="170"/>
        <end position="186"/>
    </location>
</feature>
<dbReference type="InterPro" id="IPR011084">
    <property type="entry name" value="DRMBL"/>
</dbReference>
<feature type="compositionally biased region" description="Polar residues" evidence="13">
    <location>
        <begin position="17"/>
        <end position="32"/>
    </location>
</feature>
<keyword evidence="9" id="KW-0539">Nucleus</keyword>
<dbReference type="Gene3D" id="3.60.15.10">
    <property type="entry name" value="Ribonuclease Z/Hydroxyacylglutathione hydrolase-like"/>
    <property type="match status" value="1"/>
</dbReference>
<dbReference type="OrthoDB" id="262529at2759"/>
<feature type="binding site" evidence="12">
    <location>
        <position position="273"/>
    </location>
    <ligand>
        <name>ATP</name>
        <dbReference type="ChEBI" id="CHEBI:30616"/>
    </ligand>
</feature>
<dbReference type="Pfam" id="PF07522">
    <property type="entry name" value="DRMBL"/>
    <property type="match status" value="1"/>
</dbReference>
<evidence type="ECO:0000256" key="9">
    <source>
        <dbReference type="ARBA" id="ARBA00023242"/>
    </source>
</evidence>